<dbReference type="Pfam" id="PF11195">
    <property type="entry name" value="Tad2-like"/>
    <property type="match status" value="1"/>
</dbReference>
<keyword evidence="3" id="KW-1185">Reference proteome</keyword>
<dbReference type="Proteomes" id="UP000184038">
    <property type="component" value="Unassembled WGS sequence"/>
</dbReference>
<reference evidence="2 3" key="1">
    <citation type="submission" date="2016-11" db="EMBL/GenBank/DDBJ databases">
        <authorList>
            <person name="Jaros S."/>
            <person name="Januszkiewicz K."/>
            <person name="Wedrychowicz H."/>
        </authorList>
    </citation>
    <scope>NUCLEOTIDE SEQUENCE [LARGE SCALE GENOMIC DNA]</scope>
    <source>
        <strain evidence="2 3">DSM 15930</strain>
    </source>
</reference>
<protein>
    <recommendedName>
        <fullName evidence="1">Thoeris anti-defense 2-like domain-containing protein</fullName>
    </recommendedName>
</protein>
<sequence>MKKYIGTKMLQATPMSIGDYNKYRGWTIPSNENPNDEGYLVEYEDGYQSWSPKEVFEKAYKECNGMVFGIAVELLKNGFKVARAGWNGKGMFIYYVPGARYEACTDIGASIADEENKVAYEPYLAIKNVKGTVSTWVPSINDCLAEDWNIVD</sequence>
<dbReference type="OrthoDB" id="9806476at2"/>
<gene>
    <name evidence="2" type="ORF">SAMN02746066_04543</name>
</gene>
<proteinExistence type="predicted"/>
<dbReference type="EMBL" id="FRCP01000030">
    <property type="protein sequence ID" value="SHN03792.1"/>
    <property type="molecule type" value="Genomic_DNA"/>
</dbReference>
<organism evidence="2 3">
    <name type="scientific">Anaerosporobacter mobilis DSM 15930</name>
    <dbReference type="NCBI Taxonomy" id="1120996"/>
    <lineage>
        <taxon>Bacteria</taxon>
        <taxon>Bacillati</taxon>
        <taxon>Bacillota</taxon>
        <taxon>Clostridia</taxon>
        <taxon>Lachnospirales</taxon>
        <taxon>Lachnospiraceae</taxon>
        <taxon>Anaerosporobacter</taxon>
    </lineage>
</organism>
<name>A0A1M7NJC8_9FIRM</name>
<dbReference type="RefSeq" id="WP_073291764.1">
    <property type="nucleotide sequence ID" value="NZ_FRCP01000030.1"/>
</dbReference>
<feature type="domain" description="Thoeris anti-defense 2-like" evidence="1">
    <location>
        <begin position="66"/>
        <end position="151"/>
    </location>
</feature>
<dbReference type="InterPro" id="IPR021361">
    <property type="entry name" value="Tad2-like_dom"/>
</dbReference>
<dbReference type="STRING" id="1120996.SAMN02746066_04543"/>
<evidence type="ECO:0000313" key="3">
    <source>
        <dbReference type="Proteomes" id="UP000184038"/>
    </source>
</evidence>
<evidence type="ECO:0000259" key="1">
    <source>
        <dbReference type="Pfam" id="PF11195"/>
    </source>
</evidence>
<accession>A0A1M7NJC8</accession>
<dbReference type="AlphaFoldDB" id="A0A1M7NJC8"/>
<evidence type="ECO:0000313" key="2">
    <source>
        <dbReference type="EMBL" id="SHN03792.1"/>
    </source>
</evidence>